<evidence type="ECO:0000313" key="5">
    <source>
        <dbReference type="Proteomes" id="UP000648984"/>
    </source>
</evidence>
<evidence type="ECO:0000259" key="1">
    <source>
        <dbReference type="PROSITE" id="PS50112"/>
    </source>
</evidence>
<sequence length="488" mass="54980">MRNDSTARNSEALLSEAMVRLGHQQPPEGVTVETDPLKLLHELQVYQAELNLQNEELRRTQVELEASRVYYFELYDLAPVGYCTLDEEGLILQANLTAASMLGVAREELVKQPIHCFILTEDFDTFHRHSQQLFASSEQQACDLRMVKKDGTVLWVRLCSVSVQDADGTRLCRTAIGDITTSKHAEEALHAQKEFFHQIAENLSDFIAVLDLEGRRIYNSPSYQQFFGATDVLRNTDSFAEVHPDDRERVKRAFRETVETGVGHQLEYRLRMDDGRIRDMESRGSVIKDSDGRVARVVVVSRDITEHKQLQEQVRQMAFSDVLTGLPNRRLFSDRLSQAMAASMRSACYGALMFLDLDNFKPLNDAHGHDVGDLLLIAAADRLKHCVREMDTVARFGGDEFVVMLSQLDVDKAESISQSETVAEKLRAILSEPYLLHVTPAAKANTRVEHRCTVSIGVTLFHDHEASPADILRRADSAMYQAKQAGGN</sequence>
<dbReference type="InterPro" id="IPR043128">
    <property type="entry name" value="Rev_trsase/Diguanyl_cyclase"/>
</dbReference>
<keyword evidence="5" id="KW-1185">Reference proteome</keyword>
<dbReference type="RefSeq" id="WP_169262050.1">
    <property type="nucleotide sequence ID" value="NZ_WTVQ01000044.1"/>
</dbReference>
<dbReference type="CDD" id="cd01949">
    <property type="entry name" value="GGDEF"/>
    <property type="match status" value="1"/>
</dbReference>
<dbReference type="SMART" id="SM00086">
    <property type="entry name" value="PAC"/>
    <property type="match status" value="2"/>
</dbReference>
<proteinExistence type="predicted"/>
<dbReference type="Proteomes" id="UP000648984">
    <property type="component" value="Unassembled WGS sequence"/>
</dbReference>
<evidence type="ECO:0000313" key="4">
    <source>
        <dbReference type="EMBL" id="NMG76914.1"/>
    </source>
</evidence>
<dbReference type="InterPro" id="IPR000700">
    <property type="entry name" value="PAS-assoc_C"/>
</dbReference>
<dbReference type="PROSITE" id="PS50113">
    <property type="entry name" value="PAC"/>
    <property type="match status" value="2"/>
</dbReference>
<dbReference type="Gene3D" id="3.30.450.20">
    <property type="entry name" value="PAS domain"/>
    <property type="match status" value="2"/>
</dbReference>
<feature type="non-terminal residue" evidence="4">
    <location>
        <position position="488"/>
    </location>
</feature>
<dbReference type="InterPro" id="IPR013767">
    <property type="entry name" value="PAS_fold"/>
</dbReference>
<dbReference type="PANTHER" id="PTHR44757">
    <property type="entry name" value="DIGUANYLATE CYCLASE DGCP"/>
    <property type="match status" value="1"/>
</dbReference>
<dbReference type="InterPro" id="IPR013655">
    <property type="entry name" value="PAS_fold_3"/>
</dbReference>
<organism evidence="4 5">
    <name type="scientific">Aromatoleum diolicum</name>
    <dbReference type="NCBI Taxonomy" id="75796"/>
    <lineage>
        <taxon>Bacteria</taxon>
        <taxon>Pseudomonadati</taxon>
        <taxon>Pseudomonadota</taxon>
        <taxon>Betaproteobacteria</taxon>
        <taxon>Rhodocyclales</taxon>
        <taxon>Rhodocyclaceae</taxon>
        <taxon>Aromatoleum</taxon>
    </lineage>
</organism>
<dbReference type="NCBIfam" id="TIGR00229">
    <property type="entry name" value="sensory_box"/>
    <property type="match status" value="2"/>
</dbReference>
<dbReference type="Gene3D" id="3.30.70.270">
    <property type="match status" value="1"/>
</dbReference>
<feature type="domain" description="PAC" evidence="2">
    <location>
        <begin position="264"/>
        <end position="316"/>
    </location>
</feature>
<dbReference type="Pfam" id="PF08447">
    <property type="entry name" value="PAS_3"/>
    <property type="match status" value="1"/>
</dbReference>
<comment type="caution">
    <text evidence="4">The sequence shown here is derived from an EMBL/GenBank/DDBJ whole genome shotgun (WGS) entry which is preliminary data.</text>
</comment>
<dbReference type="CDD" id="cd00130">
    <property type="entry name" value="PAS"/>
    <property type="match status" value="2"/>
</dbReference>
<dbReference type="SUPFAM" id="SSF55785">
    <property type="entry name" value="PYP-like sensor domain (PAS domain)"/>
    <property type="match status" value="2"/>
</dbReference>
<dbReference type="SMART" id="SM00267">
    <property type="entry name" value="GGDEF"/>
    <property type="match status" value="1"/>
</dbReference>
<dbReference type="InterPro" id="IPR000160">
    <property type="entry name" value="GGDEF_dom"/>
</dbReference>
<dbReference type="SUPFAM" id="SSF55073">
    <property type="entry name" value="Nucleotide cyclase"/>
    <property type="match status" value="1"/>
</dbReference>
<feature type="domain" description="PAC" evidence="2">
    <location>
        <begin position="140"/>
        <end position="191"/>
    </location>
</feature>
<gene>
    <name evidence="4" type="ORF">GPA25_19350</name>
</gene>
<dbReference type="NCBIfam" id="TIGR00254">
    <property type="entry name" value="GGDEF"/>
    <property type="match status" value="1"/>
</dbReference>
<feature type="domain" description="GGDEF" evidence="3">
    <location>
        <begin position="348"/>
        <end position="488"/>
    </location>
</feature>
<evidence type="ECO:0000259" key="2">
    <source>
        <dbReference type="PROSITE" id="PS50113"/>
    </source>
</evidence>
<dbReference type="InterPro" id="IPR035965">
    <property type="entry name" value="PAS-like_dom_sf"/>
</dbReference>
<dbReference type="Pfam" id="PF00989">
    <property type="entry name" value="PAS"/>
    <property type="match status" value="1"/>
</dbReference>
<feature type="domain" description="PAS" evidence="1">
    <location>
        <begin position="67"/>
        <end position="137"/>
    </location>
</feature>
<evidence type="ECO:0000259" key="3">
    <source>
        <dbReference type="PROSITE" id="PS50887"/>
    </source>
</evidence>
<dbReference type="EMBL" id="WTVQ01000044">
    <property type="protein sequence ID" value="NMG76914.1"/>
    <property type="molecule type" value="Genomic_DNA"/>
</dbReference>
<reference evidence="4 5" key="1">
    <citation type="submission" date="2019-12" db="EMBL/GenBank/DDBJ databases">
        <title>Comparative genomics gives insights into the taxonomy of the Azoarcus-Aromatoleum group and reveals separate origins of nif in the plant-associated Azoarcus and non-plant-associated Aromatoleum sub-groups.</title>
        <authorList>
            <person name="Lafos M."/>
            <person name="Maluk M."/>
            <person name="Batista M."/>
            <person name="Junghare M."/>
            <person name="Carmona M."/>
            <person name="Faoro H."/>
            <person name="Cruz L.M."/>
            <person name="Battistoni F."/>
            <person name="De Souza E."/>
            <person name="Pedrosa F."/>
            <person name="Chen W.-M."/>
            <person name="Poole P.S."/>
            <person name="Dixon R.A."/>
            <person name="James E.K."/>
        </authorList>
    </citation>
    <scope>NUCLEOTIDE SEQUENCE [LARGE SCALE GENOMIC DNA]</scope>
    <source>
        <strain evidence="4 5">22Lin</strain>
    </source>
</reference>
<protein>
    <submittedName>
        <fullName evidence="4">Diguanylate cyclase</fullName>
    </submittedName>
</protein>
<dbReference type="SMART" id="SM00091">
    <property type="entry name" value="PAS"/>
    <property type="match status" value="2"/>
</dbReference>
<dbReference type="InterPro" id="IPR001610">
    <property type="entry name" value="PAC"/>
</dbReference>
<feature type="domain" description="PAS" evidence="1">
    <location>
        <begin position="192"/>
        <end position="261"/>
    </location>
</feature>
<dbReference type="InterPro" id="IPR029787">
    <property type="entry name" value="Nucleotide_cyclase"/>
</dbReference>
<dbReference type="PANTHER" id="PTHR44757:SF2">
    <property type="entry name" value="BIOFILM ARCHITECTURE MAINTENANCE PROTEIN MBAA"/>
    <property type="match status" value="1"/>
</dbReference>
<dbReference type="InterPro" id="IPR000014">
    <property type="entry name" value="PAS"/>
</dbReference>
<dbReference type="Pfam" id="PF00990">
    <property type="entry name" value="GGDEF"/>
    <property type="match status" value="1"/>
</dbReference>
<dbReference type="PROSITE" id="PS50112">
    <property type="entry name" value="PAS"/>
    <property type="match status" value="2"/>
</dbReference>
<accession>A0ABX1QEU6</accession>
<dbReference type="InterPro" id="IPR052155">
    <property type="entry name" value="Biofilm_reg_signaling"/>
</dbReference>
<name>A0ABX1QEU6_9RHOO</name>
<dbReference type="PROSITE" id="PS50887">
    <property type="entry name" value="GGDEF"/>
    <property type="match status" value="1"/>
</dbReference>